<dbReference type="PANTHER" id="PTHR30480">
    <property type="entry name" value="BETA-HEXOSAMINIDASE-RELATED"/>
    <property type="match status" value="1"/>
</dbReference>
<evidence type="ECO:0000256" key="2">
    <source>
        <dbReference type="ARBA" id="ARBA00005336"/>
    </source>
</evidence>
<proteinExistence type="inferred from homology"/>
<dbReference type="GO" id="GO:0005975">
    <property type="term" value="P:carbohydrate metabolic process"/>
    <property type="evidence" value="ECO:0007669"/>
    <property type="project" value="InterPro"/>
</dbReference>
<dbReference type="PROSITE" id="PS00775">
    <property type="entry name" value="GLYCOSYL_HYDROL_F3"/>
    <property type="match status" value="1"/>
</dbReference>
<dbReference type="InterPro" id="IPR001764">
    <property type="entry name" value="Glyco_hydro_3_N"/>
</dbReference>
<evidence type="ECO:0000256" key="7">
    <source>
        <dbReference type="SAM" id="SignalP"/>
    </source>
</evidence>
<gene>
    <name evidence="9" type="ORF">AVDCRST_MAG46-2546</name>
</gene>
<dbReference type="InterPro" id="IPR019800">
    <property type="entry name" value="Glyco_hydro_3_AS"/>
</dbReference>
<accession>A0A6J4M6M3</accession>
<feature type="compositionally biased region" description="Basic residues" evidence="6">
    <location>
        <begin position="57"/>
        <end position="69"/>
    </location>
</feature>
<protein>
    <recommendedName>
        <fullName evidence="3">beta-N-acetylhexosaminidase</fullName>
        <ecNumber evidence="3">3.2.1.52</ecNumber>
    </recommendedName>
</protein>
<evidence type="ECO:0000256" key="1">
    <source>
        <dbReference type="ARBA" id="ARBA00001231"/>
    </source>
</evidence>
<evidence type="ECO:0000256" key="4">
    <source>
        <dbReference type="ARBA" id="ARBA00022801"/>
    </source>
</evidence>
<dbReference type="GO" id="GO:0009254">
    <property type="term" value="P:peptidoglycan turnover"/>
    <property type="evidence" value="ECO:0007669"/>
    <property type="project" value="TreeGrafter"/>
</dbReference>
<dbReference type="AlphaFoldDB" id="A0A6J4M6M3"/>
<keyword evidence="7" id="KW-0732">Signal</keyword>
<dbReference type="Gene3D" id="3.20.20.300">
    <property type="entry name" value="Glycoside hydrolase, family 3, N-terminal domain"/>
    <property type="match status" value="1"/>
</dbReference>
<dbReference type="GO" id="GO:0004563">
    <property type="term" value="F:beta-N-acetylhexosaminidase activity"/>
    <property type="evidence" value="ECO:0007669"/>
    <property type="project" value="UniProtKB-EC"/>
</dbReference>
<dbReference type="EC" id="3.2.1.52" evidence="3"/>
<dbReference type="InterPro" id="IPR050226">
    <property type="entry name" value="NagZ_Beta-hexosaminidase"/>
</dbReference>
<organism evidence="9">
    <name type="scientific">uncultured Nocardioidaceae bacterium</name>
    <dbReference type="NCBI Taxonomy" id="253824"/>
    <lineage>
        <taxon>Bacteria</taxon>
        <taxon>Bacillati</taxon>
        <taxon>Actinomycetota</taxon>
        <taxon>Actinomycetes</taxon>
        <taxon>Propionibacteriales</taxon>
        <taxon>Nocardioidaceae</taxon>
        <taxon>environmental samples</taxon>
    </lineage>
</organism>
<dbReference type="PANTHER" id="PTHR30480:SF13">
    <property type="entry name" value="BETA-HEXOSAMINIDASE"/>
    <property type="match status" value="1"/>
</dbReference>
<feature type="compositionally biased region" description="Polar residues" evidence="6">
    <location>
        <begin position="42"/>
        <end position="55"/>
    </location>
</feature>
<feature type="region of interest" description="Disordered" evidence="6">
    <location>
        <begin position="38"/>
        <end position="69"/>
    </location>
</feature>
<comment type="catalytic activity">
    <reaction evidence="1">
        <text>Hydrolysis of terminal non-reducing N-acetyl-D-hexosamine residues in N-acetyl-beta-D-hexosaminides.</text>
        <dbReference type="EC" id="3.2.1.52"/>
    </reaction>
</comment>
<evidence type="ECO:0000256" key="3">
    <source>
        <dbReference type="ARBA" id="ARBA00012663"/>
    </source>
</evidence>
<dbReference type="SUPFAM" id="SSF51445">
    <property type="entry name" value="(Trans)glycosidases"/>
    <property type="match status" value="1"/>
</dbReference>
<sequence length="413" mass="43756">MLPPSYGRRAGVTLIAVAALIPAPAAGSVEQHPEWGHLDTHSVASGTPGQPTASPATRHRHRTQARHCPRRVRDRLHLRATAGQLVMVGVPAHADGPSAAEEQAIRAGVGNLILTGRSARGVDATAALVHRLRAVMRRGPAGLVRPEVAGDQEGGQVQVLSGPGFADMPTAAVQGSWSVRHLRRAAARWGGQLHRARVTLNLSPVLDVVPSGRVNEPVGRYDRGFGDTPGSVKRMGTAFVRGHGRAGVAVSIKHFPGLGRATGNTDVTAGVVDRMTTREDRFLRPFRAAIEEGAAYVMMSSATYRRLDATQPAAFSPLVMRDLLRGQLGFGGVVISDDLGHAVAVQHMAPGRRAVAFIRAGGDMALTVDAPTAVAMVDALVRRARSHRSFRATIDEAVLRVLRRKADAGLVCT</sequence>
<dbReference type="InterPro" id="IPR017853">
    <property type="entry name" value="GH"/>
</dbReference>
<keyword evidence="4 9" id="KW-0378">Hydrolase</keyword>
<dbReference type="InterPro" id="IPR036962">
    <property type="entry name" value="Glyco_hydro_3_N_sf"/>
</dbReference>
<evidence type="ECO:0000256" key="5">
    <source>
        <dbReference type="ARBA" id="ARBA00023295"/>
    </source>
</evidence>
<evidence type="ECO:0000259" key="8">
    <source>
        <dbReference type="Pfam" id="PF00933"/>
    </source>
</evidence>
<dbReference type="Pfam" id="PF00933">
    <property type="entry name" value="Glyco_hydro_3"/>
    <property type="match status" value="1"/>
</dbReference>
<evidence type="ECO:0000256" key="6">
    <source>
        <dbReference type="SAM" id="MobiDB-lite"/>
    </source>
</evidence>
<feature type="chain" id="PRO_5027106535" description="beta-N-acetylhexosaminidase" evidence="7">
    <location>
        <begin position="26"/>
        <end position="413"/>
    </location>
</feature>
<comment type="similarity">
    <text evidence="2">Belongs to the glycosyl hydrolase 3 family.</text>
</comment>
<dbReference type="EMBL" id="CADCUD010000172">
    <property type="protein sequence ID" value="CAA9350241.1"/>
    <property type="molecule type" value="Genomic_DNA"/>
</dbReference>
<evidence type="ECO:0000313" key="9">
    <source>
        <dbReference type="EMBL" id="CAA9350241.1"/>
    </source>
</evidence>
<feature type="signal peptide" evidence="7">
    <location>
        <begin position="1"/>
        <end position="25"/>
    </location>
</feature>
<name>A0A6J4M6M3_9ACTN</name>
<feature type="domain" description="Glycoside hydrolase family 3 N-terminal" evidence="8">
    <location>
        <begin position="79"/>
        <end position="403"/>
    </location>
</feature>
<keyword evidence="5 9" id="KW-0326">Glycosidase</keyword>
<reference evidence="9" key="1">
    <citation type="submission" date="2020-02" db="EMBL/GenBank/DDBJ databases">
        <authorList>
            <person name="Meier V. D."/>
        </authorList>
    </citation>
    <scope>NUCLEOTIDE SEQUENCE</scope>
    <source>
        <strain evidence="9">AVDCRST_MAG46</strain>
    </source>
</reference>